<evidence type="ECO:0000313" key="3">
    <source>
        <dbReference type="EMBL" id="MCC8364026.1"/>
    </source>
</evidence>
<keyword evidence="3" id="KW-0378">Hydrolase</keyword>
<dbReference type="PANTHER" id="PTHR46825:SF15">
    <property type="entry name" value="BETA-LACTAMASE-RELATED DOMAIN-CONTAINING PROTEIN"/>
    <property type="match status" value="1"/>
</dbReference>
<organism evidence="3 4">
    <name type="scientific">Noviluteimonas lactosilytica</name>
    <dbReference type="NCBI Taxonomy" id="2888523"/>
    <lineage>
        <taxon>Bacteria</taxon>
        <taxon>Pseudomonadati</taxon>
        <taxon>Pseudomonadota</taxon>
        <taxon>Gammaproteobacteria</taxon>
        <taxon>Lysobacterales</taxon>
        <taxon>Lysobacteraceae</taxon>
        <taxon>Noviluteimonas</taxon>
    </lineage>
</organism>
<dbReference type="EMBL" id="JAJGAK010000003">
    <property type="protein sequence ID" value="MCC8364026.1"/>
    <property type="molecule type" value="Genomic_DNA"/>
</dbReference>
<evidence type="ECO:0000259" key="2">
    <source>
        <dbReference type="Pfam" id="PF00144"/>
    </source>
</evidence>
<feature type="compositionally biased region" description="Basic and acidic residues" evidence="1">
    <location>
        <begin position="1"/>
        <end position="15"/>
    </location>
</feature>
<name>A0ABS8JK89_9GAMM</name>
<dbReference type="Pfam" id="PF00144">
    <property type="entry name" value="Beta-lactamase"/>
    <property type="match status" value="1"/>
</dbReference>
<dbReference type="Proteomes" id="UP001165293">
    <property type="component" value="Unassembled WGS sequence"/>
</dbReference>
<dbReference type="Gene3D" id="3.40.710.10">
    <property type="entry name" value="DD-peptidase/beta-lactamase superfamily"/>
    <property type="match status" value="1"/>
</dbReference>
<comment type="caution">
    <text evidence="3">The sequence shown here is derived from an EMBL/GenBank/DDBJ whole genome shotgun (WGS) entry which is preliminary data.</text>
</comment>
<keyword evidence="4" id="KW-1185">Reference proteome</keyword>
<sequence>MKGATDRGATKRDASGEPQGQRVAGHRAWRATLVGLLLPIAVGSAAQTPPPASAPVASVPAVAVKPAQAVPATGVQLASVLVPNPTPVASGFDVRVYEDMAQQLVADQRIPGMAMAIVKNGRIVSMRGYGITDTRAAEPIDSHTVFRLASLSKSFAGTMTGLLVNDGVIRWDSRVNDYLPEFRLQNEYATQRLTVADVLSHRTGLSHNAFDRDLEGNVDYRTLTQKLAYAPAKCLPGDCYGYQNIAFSLIGDVVFAATGAFYPQEVERRIFKPLGMNDASLGLEGIEASPRWAKPHVRGRGGWVSLMPKPSYYRVAPAAGVNASISDMAQWLLAHGGHRPDVLSAPLLATLHAPLVSTPGEMRGSWRRARLNAASYALGWRVYDYSGHQLVFHAGAVQGYRGMMALLPERDVGIAILWNSESSLPTGLLPTILDGAIGMPSQRWLDVAPFDEGLYASRNQQPTDDAGADASTATAAPR</sequence>
<feature type="domain" description="Beta-lactamase-related" evidence="2">
    <location>
        <begin position="99"/>
        <end position="425"/>
    </location>
</feature>
<protein>
    <submittedName>
        <fullName evidence="3">Serine hydrolase</fullName>
    </submittedName>
</protein>
<reference evidence="3" key="1">
    <citation type="submission" date="2021-10" db="EMBL/GenBank/DDBJ databases">
        <authorList>
            <person name="Lyu M."/>
            <person name="Wang X."/>
            <person name="Meng X."/>
            <person name="Xu K."/>
        </authorList>
    </citation>
    <scope>NUCLEOTIDE SEQUENCE</scope>
    <source>
        <strain evidence="3">A6</strain>
    </source>
</reference>
<feature type="region of interest" description="Disordered" evidence="1">
    <location>
        <begin position="457"/>
        <end position="478"/>
    </location>
</feature>
<dbReference type="SUPFAM" id="SSF56601">
    <property type="entry name" value="beta-lactamase/transpeptidase-like"/>
    <property type="match status" value="1"/>
</dbReference>
<dbReference type="InterPro" id="IPR012338">
    <property type="entry name" value="Beta-lactam/transpept-like"/>
</dbReference>
<feature type="region of interest" description="Disordered" evidence="1">
    <location>
        <begin position="1"/>
        <end position="25"/>
    </location>
</feature>
<dbReference type="PANTHER" id="PTHR46825">
    <property type="entry name" value="D-ALANYL-D-ALANINE-CARBOXYPEPTIDASE/ENDOPEPTIDASE AMPH"/>
    <property type="match status" value="1"/>
</dbReference>
<feature type="compositionally biased region" description="Low complexity" evidence="1">
    <location>
        <begin position="463"/>
        <end position="478"/>
    </location>
</feature>
<dbReference type="InterPro" id="IPR050491">
    <property type="entry name" value="AmpC-like"/>
</dbReference>
<proteinExistence type="predicted"/>
<evidence type="ECO:0000313" key="4">
    <source>
        <dbReference type="Proteomes" id="UP001165293"/>
    </source>
</evidence>
<dbReference type="GO" id="GO:0016787">
    <property type="term" value="F:hydrolase activity"/>
    <property type="evidence" value="ECO:0007669"/>
    <property type="project" value="UniProtKB-KW"/>
</dbReference>
<gene>
    <name evidence="3" type="ORF">LK996_13185</name>
</gene>
<evidence type="ECO:0000256" key="1">
    <source>
        <dbReference type="SAM" id="MobiDB-lite"/>
    </source>
</evidence>
<dbReference type="InterPro" id="IPR001466">
    <property type="entry name" value="Beta-lactam-related"/>
</dbReference>
<accession>A0ABS8JK89</accession>
<dbReference type="RefSeq" id="WP_230527815.1">
    <property type="nucleotide sequence ID" value="NZ_JAJGAK010000003.1"/>
</dbReference>